<dbReference type="AlphaFoldDB" id="A0A9N9H058"/>
<evidence type="ECO:0000313" key="1">
    <source>
        <dbReference type="EMBL" id="CAG8637604.1"/>
    </source>
</evidence>
<gene>
    <name evidence="1" type="ORF">PBRASI_LOCUS9594</name>
</gene>
<comment type="caution">
    <text evidence="1">The sequence shown here is derived from an EMBL/GenBank/DDBJ whole genome shotgun (WGS) entry which is preliminary data.</text>
</comment>
<proteinExistence type="predicted"/>
<evidence type="ECO:0000313" key="2">
    <source>
        <dbReference type="Proteomes" id="UP000789739"/>
    </source>
</evidence>
<organism evidence="1 2">
    <name type="scientific">Paraglomus brasilianum</name>
    <dbReference type="NCBI Taxonomy" id="144538"/>
    <lineage>
        <taxon>Eukaryota</taxon>
        <taxon>Fungi</taxon>
        <taxon>Fungi incertae sedis</taxon>
        <taxon>Mucoromycota</taxon>
        <taxon>Glomeromycotina</taxon>
        <taxon>Glomeromycetes</taxon>
        <taxon>Paraglomerales</taxon>
        <taxon>Paraglomeraceae</taxon>
        <taxon>Paraglomus</taxon>
    </lineage>
</organism>
<accession>A0A9N9H058</accession>
<protein>
    <submittedName>
        <fullName evidence="1">5674_t:CDS:1</fullName>
    </submittedName>
</protein>
<dbReference type="EMBL" id="CAJVPI010002182">
    <property type="protein sequence ID" value="CAG8637604.1"/>
    <property type="molecule type" value="Genomic_DNA"/>
</dbReference>
<name>A0A9N9H058_9GLOM</name>
<reference evidence="1" key="1">
    <citation type="submission" date="2021-06" db="EMBL/GenBank/DDBJ databases">
        <authorList>
            <person name="Kallberg Y."/>
            <person name="Tangrot J."/>
            <person name="Rosling A."/>
        </authorList>
    </citation>
    <scope>NUCLEOTIDE SEQUENCE</scope>
    <source>
        <strain evidence="1">BR232B</strain>
    </source>
</reference>
<keyword evidence="2" id="KW-1185">Reference proteome</keyword>
<dbReference type="Proteomes" id="UP000789739">
    <property type="component" value="Unassembled WGS sequence"/>
</dbReference>
<sequence length="57" mass="6364">AVGLRTNGLESDWDIKIPHYKPYRQALERVQRLSLGRYLSSDLKDGTASSGEVLCTV</sequence>
<feature type="non-terminal residue" evidence="1">
    <location>
        <position position="1"/>
    </location>
</feature>